<dbReference type="Proteomes" id="UP000019131">
    <property type="component" value="Unassembled WGS sequence"/>
</dbReference>
<dbReference type="AlphaFoldDB" id="W4UZ99"/>
<sequence length="123" mass="13646">MRKRTNLLFVAGIMTFSSSAVLMAQHKVELLPFGDMDQWVDRQIKESGIIGGNTKNVYAIGPTAVIKGDKEYKNMGGSPWATSNVMAKVAGVTKTNTSVFPEKRGMVIVLVWILEWRVLKCLE</sequence>
<dbReference type="STRING" id="1445607.JCM10512_4266"/>
<accession>W4UZ99</accession>
<keyword evidence="1" id="KW-0732">Signal</keyword>
<proteinExistence type="predicted"/>
<feature type="signal peptide" evidence="1">
    <location>
        <begin position="1"/>
        <end position="24"/>
    </location>
</feature>
<name>W4UZ99_9BACE</name>
<organism evidence="2 3">
    <name type="scientific">Bacteroides reticulotermitis JCM 10512</name>
    <dbReference type="NCBI Taxonomy" id="1445607"/>
    <lineage>
        <taxon>Bacteria</taxon>
        <taxon>Pseudomonadati</taxon>
        <taxon>Bacteroidota</taxon>
        <taxon>Bacteroidia</taxon>
        <taxon>Bacteroidales</taxon>
        <taxon>Bacteroidaceae</taxon>
        <taxon>Bacteroides</taxon>
    </lineage>
</organism>
<keyword evidence="3" id="KW-1185">Reference proteome</keyword>
<dbReference type="EMBL" id="BAIV01000031">
    <property type="protein sequence ID" value="GAE85804.1"/>
    <property type="molecule type" value="Genomic_DNA"/>
</dbReference>
<protein>
    <submittedName>
        <fullName evidence="2">Uncharacterized protein</fullName>
    </submittedName>
</protein>
<comment type="caution">
    <text evidence="2">The sequence shown here is derived from an EMBL/GenBank/DDBJ whole genome shotgun (WGS) entry which is preliminary data.</text>
</comment>
<evidence type="ECO:0000313" key="2">
    <source>
        <dbReference type="EMBL" id="GAE85804.1"/>
    </source>
</evidence>
<feature type="chain" id="PRO_5004850099" evidence="1">
    <location>
        <begin position="25"/>
        <end position="123"/>
    </location>
</feature>
<evidence type="ECO:0000256" key="1">
    <source>
        <dbReference type="SAM" id="SignalP"/>
    </source>
</evidence>
<reference evidence="2 3" key="1">
    <citation type="journal article" date="2014" name="Genome Announc.">
        <title>Draft Genome Sequence of Bacteroides reticulotermitis Strain JCM 10512T, Isolated from the Gut of a Termite.</title>
        <authorList>
            <person name="Yuki M."/>
            <person name="Oshima K."/>
            <person name="Suda W."/>
            <person name="Sakamoto M."/>
            <person name="Iida T."/>
            <person name="Hattori M."/>
            <person name="Ohkuma M."/>
        </authorList>
    </citation>
    <scope>NUCLEOTIDE SEQUENCE [LARGE SCALE GENOMIC DNA]</scope>
    <source>
        <strain evidence="2 3">JCM 10512</strain>
    </source>
</reference>
<gene>
    <name evidence="2" type="ORF">JCM10512_4266</name>
</gene>
<evidence type="ECO:0000313" key="3">
    <source>
        <dbReference type="Proteomes" id="UP000019131"/>
    </source>
</evidence>